<dbReference type="EMBL" id="BGZK01000278">
    <property type="protein sequence ID" value="GBP33769.1"/>
    <property type="molecule type" value="Genomic_DNA"/>
</dbReference>
<dbReference type="Proteomes" id="UP000299102">
    <property type="component" value="Unassembled WGS sequence"/>
</dbReference>
<keyword evidence="2" id="KW-1185">Reference proteome</keyword>
<proteinExistence type="predicted"/>
<evidence type="ECO:0000313" key="1">
    <source>
        <dbReference type="EMBL" id="GBP33769.1"/>
    </source>
</evidence>
<organism evidence="1 2">
    <name type="scientific">Eumeta variegata</name>
    <name type="common">Bagworm moth</name>
    <name type="synonym">Eumeta japonica</name>
    <dbReference type="NCBI Taxonomy" id="151549"/>
    <lineage>
        <taxon>Eukaryota</taxon>
        <taxon>Metazoa</taxon>
        <taxon>Ecdysozoa</taxon>
        <taxon>Arthropoda</taxon>
        <taxon>Hexapoda</taxon>
        <taxon>Insecta</taxon>
        <taxon>Pterygota</taxon>
        <taxon>Neoptera</taxon>
        <taxon>Endopterygota</taxon>
        <taxon>Lepidoptera</taxon>
        <taxon>Glossata</taxon>
        <taxon>Ditrysia</taxon>
        <taxon>Tineoidea</taxon>
        <taxon>Psychidae</taxon>
        <taxon>Oiketicinae</taxon>
        <taxon>Eumeta</taxon>
    </lineage>
</organism>
<comment type="caution">
    <text evidence="1">The sequence shown here is derived from an EMBL/GenBank/DDBJ whole genome shotgun (WGS) entry which is preliminary data.</text>
</comment>
<reference evidence="1 2" key="1">
    <citation type="journal article" date="2019" name="Commun. Biol.">
        <title>The bagworm genome reveals a unique fibroin gene that provides high tensile strength.</title>
        <authorList>
            <person name="Kono N."/>
            <person name="Nakamura H."/>
            <person name="Ohtoshi R."/>
            <person name="Tomita M."/>
            <person name="Numata K."/>
            <person name="Arakawa K."/>
        </authorList>
    </citation>
    <scope>NUCLEOTIDE SEQUENCE [LARGE SCALE GENOMIC DNA]</scope>
</reference>
<name>A0A4C1V599_EUMVA</name>
<dbReference type="AlphaFoldDB" id="A0A4C1V599"/>
<accession>A0A4C1V599</accession>
<protein>
    <submittedName>
        <fullName evidence="1">Uncharacterized protein</fullName>
    </submittedName>
</protein>
<sequence length="82" mass="8892">MRITFDPKIHKASVCANTARVFSDAAPLGRKRTAGNRNGRPYMHSARGTLILGKVPYPKGANGTLLLRLRCLSVRLSQGSIS</sequence>
<gene>
    <name evidence="1" type="ORF">EVAR_17097_1</name>
</gene>
<evidence type="ECO:0000313" key="2">
    <source>
        <dbReference type="Proteomes" id="UP000299102"/>
    </source>
</evidence>